<sequence>MTMFSQWWLSRLPVLLSLPAFFIDIEIFFFLISFIFLHLTIGLKGIINDYLHNKKSKLFLIILIRLCNFEFLRYVLEFLL</sequence>
<keyword evidence="1" id="KW-0812">Transmembrane</keyword>
<dbReference type="Gene3D" id="1.20.1300.10">
    <property type="entry name" value="Fumarate reductase/succinate dehydrogenase, transmembrane subunit"/>
    <property type="match status" value="1"/>
</dbReference>
<feature type="transmembrane region" description="Helical" evidence="1">
    <location>
        <begin position="58"/>
        <end position="76"/>
    </location>
</feature>
<name>A0A3G3MIA4_9FLOR</name>
<protein>
    <submittedName>
        <fullName evidence="2">Succinate:cytochrome c oxidoreductase subunit 4</fullName>
    </submittedName>
</protein>
<dbReference type="AlphaFoldDB" id="A0A3G3MIA4"/>
<accession>A0A3G3MIA4</accession>
<keyword evidence="2" id="KW-0496">Mitochondrion</keyword>
<dbReference type="EMBL" id="MH281621">
    <property type="protein sequence ID" value="AYR06583.1"/>
    <property type="molecule type" value="Genomic_DNA"/>
</dbReference>
<feature type="transmembrane region" description="Helical" evidence="1">
    <location>
        <begin position="12"/>
        <end position="37"/>
    </location>
</feature>
<keyword evidence="1" id="KW-1133">Transmembrane helix</keyword>
<evidence type="ECO:0000256" key="1">
    <source>
        <dbReference type="SAM" id="Phobius"/>
    </source>
</evidence>
<dbReference type="GO" id="GO:0016020">
    <property type="term" value="C:membrane"/>
    <property type="evidence" value="ECO:0007669"/>
    <property type="project" value="InterPro"/>
</dbReference>
<keyword evidence="1" id="KW-0472">Membrane</keyword>
<organism evidence="2">
    <name type="scientific">Lithothamnion sp</name>
    <dbReference type="NCBI Taxonomy" id="1940749"/>
    <lineage>
        <taxon>Eukaryota</taxon>
        <taxon>Rhodophyta</taxon>
        <taxon>Florideophyceae</taxon>
        <taxon>Corallinophycidae</taxon>
        <taxon>Hapalidiales</taxon>
        <taxon>Hapalidiaceae</taxon>
        <taxon>Melobesioideae</taxon>
        <taxon>Lithothamnion</taxon>
    </lineage>
</organism>
<gene>
    <name evidence="2" type="primary">sdh4</name>
</gene>
<geneLocation type="mitochondrion" evidence="2"/>
<proteinExistence type="predicted"/>
<dbReference type="InterPro" id="IPR034804">
    <property type="entry name" value="SQR/QFR_C/D"/>
</dbReference>
<reference evidence="2" key="1">
    <citation type="journal article" date="2018" name="Genome Biol. Evol.">
        <title>Mitochondrial and Plastid Genomes from Coralline Red Algae Provide Insights into the Incongruent Evolutionary Histories of Organelles.</title>
        <authorList>
            <person name="Lee J."/>
            <person name="Song H.J."/>
            <person name="In Park S."/>
            <person name="Lee Y.M."/>
            <person name="Jeong S.Y."/>
            <person name="Oh Cho T."/>
            <person name="Kim J.H."/>
            <person name="Choi H.G."/>
            <person name="Choi C.G."/>
            <person name="Nelson W.A."/>
            <person name="Fredericq S."/>
            <person name="Bhattacharya D."/>
            <person name="Su Yoon H."/>
        </authorList>
    </citation>
    <scope>NUCLEOTIDE SEQUENCE</scope>
</reference>
<evidence type="ECO:0000313" key="2">
    <source>
        <dbReference type="EMBL" id="AYR06583.1"/>
    </source>
</evidence>
<dbReference type="SUPFAM" id="SSF81343">
    <property type="entry name" value="Fumarate reductase respiratory complex transmembrane subunits"/>
    <property type="match status" value="1"/>
</dbReference>